<dbReference type="InterPro" id="IPR027417">
    <property type="entry name" value="P-loop_NTPase"/>
</dbReference>
<dbReference type="Gene3D" id="3.40.1170.10">
    <property type="entry name" value="DNA repair protein MutS, domain I"/>
    <property type="match status" value="1"/>
</dbReference>
<dbReference type="InterPro" id="IPR036678">
    <property type="entry name" value="MutS_con_dom_sf"/>
</dbReference>
<dbReference type="VEuPathDB" id="ToxoDB:BESB_019780"/>
<feature type="compositionally biased region" description="Basic and acidic residues" evidence="8">
    <location>
        <begin position="104"/>
        <end position="116"/>
    </location>
</feature>
<keyword evidence="6" id="KW-0234">DNA repair</keyword>
<dbReference type="OrthoDB" id="10252754at2759"/>
<dbReference type="Gene3D" id="3.40.50.300">
    <property type="entry name" value="P-loop containing nucleotide triphosphate hydrolases"/>
    <property type="match status" value="1"/>
</dbReference>
<evidence type="ECO:0000313" key="10">
    <source>
        <dbReference type="EMBL" id="PFH32037.1"/>
    </source>
</evidence>
<feature type="compositionally biased region" description="Basic and acidic residues" evidence="8">
    <location>
        <begin position="126"/>
        <end position="151"/>
    </location>
</feature>
<evidence type="ECO:0000256" key="2">
    <source>
        <dbReference type="ARBA" id="ARBA00022741"/>
    </source>
</evidence>
<comment type="caution">
    <text evidence="10">The sequence shown here is derived from an EMBL/GenBank/DDBJ whole genome shotgun (WGS) entry which is preliminary data.</text>
</comment>
<dbReference type="KEGG" id="bbes:BESB_019780"/>
<dbReference type="Proteomes" id="UP000224006">
    <property type="component" value="Chromosome XI"/>
</dbReference>
<feature type="region of interest" description="Disordered" evidence="8">
    <location>
        <begin position="601"/>
        <end position="625"/>
    </location>
</feature>
<keyword evidence="5 6" id="KW-0238">DNA-binding</keyword>
<dbReference type="GO" id="GO:0032301">
    <property type="term" value="C:MutSalpha complex"/>
    <property type="evidence" value="ECO:0007669"/>
    <property type="project" value="TreeGrafter"/>
</dbReference>
<dbReference type="GO" id="GO:0006298">
    <property type="term" value="P:mismatch repair"/>
    <property type="evidence" value="ECO:0007669"/>
    <property type="project" value="InterPro"/>
</dbReference>
<evidence type="ECO:0000256" key="3">
    <source>
        <dbReference type="ARBA" id="ARBA00022763"/>
    </source>
</evidence>
<dbReference type="InterPro" id="IPR007695">
    <property type="entry name" value="DNA_mismatch_repair_MutS-lik_N"/>
</dbReference>
<evidence type="ECO:0000313" key="11">
    <source>
        <dbReference type="Proteomes" id="UP000224006"/>
    </source>
</evidence>
<dbReference type="InterPro" id="IPR017261">
    <property type="entry name" value="DNA_mismatch_repair_MutS/MSH"/>
</dbReference>
<dbReference type="GO" id="GO:0005524">
    <property type="term" value="F:ATP binding"/>
    <property type="evidence" value="ECO:0007669"/>
    <property type="project" value="UniProtKB-UniRule"/>
</dbReference>
<sequence length="1512" mass="165736">MSPQQTKAAPAGSKPCGARRSGGGVYETSGKKQASILSFFSRQPTPSSADAASKGAARRASSPQEQDDAPAAASVPVSSSALPSDAGAQPGKKGSGAAQKSARRFSEGFAGKRQDADDAEAATPDRAAHATPKESDASQENEEKKRQRVAPEKANGATKPCEDDDPPSEDVRKFKRIRKGVRLSDDEEKVQTPASVRRKRQEEAKRKKGAEESKAKKGAKTEAEEEEDSEEEEDEEEFEASSMSDSSFENESEEDDDSDDDDEEEEEEEDEEEDEEEERRRRRKSAPKKKGKESESEPPSSVKAKAPSSASPSPSTPSPSSGTKLKDLLYSSSATCSPPPARASESRPVSSPAGAAAKPTGSTLSFAAAKEQLDESELRRRLLASPAAQNCHYFRHFVEDYYTYHRQFSFPPWSDPARMRDLAGRKAIDCDAAYDFSTLWIPAPDSQMARTHARPHMTPGMAQYWEIKKQHFDKLILFKIGKFYELVYGDACAAHRILDLKWMGGGGNDAKPHCGFPEQNLHVQARQLIQAGYKVVVVEQMETPKELEKRNSQAGVGAKDKAVRREVCEVYSAGTVRHADMLNSEARYLLVLFFGDEEDDDTQTPSGCGGDRPGDSSVAKGEENGCDEAEGLDEAMGVAAAAEKARVKRLSGLAEAAAVKEEGGAARAGSREGAKSVLKPGFSACLVDVSTCRVALLHMADDPGAWPALRLLLAQTLPVEVVYSPVNIPASVLKLLKYLPSAPQLSPLTAFPDLLAAHAEVDKYVASRLQSLPKAEPGGASHSERASLELCMRLCERWPSLHCALGGLCVYLRGCRLDASVLSICQFEVFRPRDASLLVLDANALRQLEVLQTQEGSAKNSLFSHLNRTVTPFGCRLLRRWVVAPLRNARELRRRLDAVEWLFSHPEAVDVVRKALRACPDVERLSAKICAQGLQGERKAVYFDQFHQKLLNEFLALLDAFLAVERLVDSLRRMLGQDEEGATRVKAEVKADAGDPGKSQLVAAAADATTQTPGRLVELCADREHGGSFPVLAPLVASLKSKIATDADGAKIPAKGVLAAYDETEKEMQEVQQKLAKCLEDLKAAWKMRSLAFVHSKFKYEVECPDTVSKQLLRDYECDITSSRKGFYRIRTPEICDLVAELEDLEQKQKDAFYPFFSVLFNEFYANFAHAFGRAIQIAAELDCLQSLASVVSHHAGGSGQMCRPIILDARNDQPPVLSLKNCRHPVAETLMDNFVPNDIYLNCGSHVDKRTLLLTGPNMGGKSTLLRQTALCVIMAQIGCFVPADSCTLTPVDRIFTRLGAEDFILQGASTFLVELKDVADLMTYGTQHSLAVIDELGRGTSTFDGTAIALASLEHITDKLQCRCLFATHYHLLCYEMQSHPHVVNVHMKAAIDEEHHSLAFLYKLAKGICPKSHGIHVARLAGIEPAILACAEEKSLSLQQEIVRQQRQWRLLGVAKKLAGADAEELRRLFSERRESILEDLAEEEKARREDERALHAENAAEKDVDMEG</sequence>
<keyword evidence="11" id="KW-1185">Reference proteome</keyword>
<dbReference type="SMART" id="SM00534">
    <property type="entry name" value="MUTSac"/>
    <property type="match status" value="1"/>
</dbReference>
<dbReference type="InterPro" id="IPR016151">
    <property type="entry name" value="DNA_mismatch_repair_MutS_N"/>
</dbReference>
<evidence type="ECO:0000256" key="8">
    <source>
        <dbReference type="SAM" id="MobiDB-lite"/>
    </source>
</evidence>
<dbReference type="PANTHER" id="PTHR11361">
    <property type="entry name" value="DNA MISMATCH REPAIR PROTEIN MUTS FAMILY MEMBER"/>
    <property type="match status" value="1"/>
</dbReference>
<name>A0A2A9M8T3_BESBE</name>
<feature type="region of interest" description="Disordered" evidence="8">
    <location>
        <begin position="1"/>
        <end position="363"/>
    </location>
</feature>
<dbReference type="Pfam" id="PF01624">
    <property type="entry name" value="MutS_I"/>
    <property type="match status" value="1"/>
</dbReference>
<dbReference type="SUPFAM" id="SSF55271">
    <property type="entry name" value="DNA repair protein MutS, domain I"/>
    <property type="match status" value="1"/>
</dbReference>
<dbReference type="Gene3D" id="3.30.420.110">
    <property type="entry name" value="MutS, connector domain"/>
    <property type="match status" value="1"/>
</dbReference>
<dbReference type="GeneID" id="40307039"/>
<keyword evidence="4 6" id="KW-0067">ATP-binding</keyword>
<evidence type="ECO:0000256" key="1">
    <source>
        <dbReference type="ARBA" id="ARBA00006271"/>
    </source>
</evidence>
<dbReference type="SMART" id="SM00533">
    <property type="entry name" value="MUTSd"/>
    <property type="match status" value="1"/>
</dbReference>
<evidence type="ECO:0000256" key="6">
    <source>
        <dbReference type="PIRNR" id="PIRNR037677"/>
    </source>
</evidence>
<dbReference type="GO" id="GO:0140664">
    <property type="term" value="F:ATP-dependent DNA damage sensor activity"/>
    <property type="evidence" value="ECO:0007669"/>
    <property type="project" value="InterPro"/>
</dbReference>
<evidence type="ECO:0000256" key="4">
    <source>
        <dbReference type="ARBA" id="ARBA00022840"/>
    </source>
</evidence>
<dbReference type="GO" id="GO:0030983">
    <property type="term" value="F:mismatched DNA binding"/>
    <property type="evidence" value="ECO:0007669"/>
    <property type="project" value="UniProtKB-UniRule"/>
</dbReference>
<feature type="compositionally biased region" description="Low complexity" evidence="8">
    <location>
        <begin position="69"/>
        <end position="86"/>
    </location>
</feature>
<organism evidence="10 11">
    <name type="scientific">Besnoitia besnoiti</name>
    <name type="common">Apicomplexan protozoan</name>
    <dbReference type="NCBI Taxonomy" id="94643"/>
    <lineage>
        <taxon>Eukaryota</taxon>
        <taxon>Sar</taxon>
        <taxon>Alveolata</taxon>
        <taxon>Apicomplexa</taxon>
        <taxon>Conoidasida</taxon>
        <taxon>Coccidia</taxon>
        <taxon>Eucoccidiorida</taxon>
        <taxon>Eimeriorina</taxon>
        <taxon>Sarcocystidae</taxon>
        <taxon>Besnoitia</taxon>
    </lineage>
</organism>
<dbReference type="SUPFAM" id="SSF52540">
    <property type="entry name" value="P-loop containing nucleoside triphosphate hydrolases"/>
    <property type="match status" value="1"/>
</dbReference>
<dbReference type="InterPro" id="IPR045076">
    <property type="entry name" value="MutS"/>
</dbReference>
<feature type="compositionally biased region" description="Polar residues" evidence="8">
    <location>
        <begin position="31"/>
        <end position="46"/>
    </location>
</feature>
<keyword evidence="2 6" id="KW-0547">Nucleotide-binding</keyword>
<reference evidence="10 11" key="1">
    <citation type="submission" date="2017-09" db="EMBL/GenBank/DDBJ databases">
        <title>Genome sequencing of Besnoitia besnoiti strain Bb-Ger1.</title>
        <authorList>
            <person name="Schares G."/>
            <person name="Venepally P."/>
            <person name="Lorenzi H.A."/>
        </authorList>
    </citation>
    <scope>NUCLEOTIDE SEQUENCE [LARGE SCALE GENOMIC DNA]</scope>
    <source>
        <strain evidence="10 11">Bb-Ger1</strain>
    </source>
</reference>
<feature type="compositionally biased region" description="Basic residues" evidence="8">
    <location>
        <begin position="280"/>
        <end position="291"/>
    </location>
</feature>
<feature type="compositionally biased region" description="Low complexity" evidence="8">
    <location>
        <begin position="297"/>
        <end position="321"/>
    </location>
</feature>
<accession>A0A2A9M8T3</accession>
<feature type="compositionally biased region" description="Low complexity" evidence="8">
    <location>
        <begin position="342"/>
        <end position="353"/>
    </location>
</feature>
<dbReference type="Gene3D" id="1.10.1420.10">
    <property type="match status" value="2"/>
</dbReference>
<dbReference type="STRING" id="94643.A0A2A9M8T3"/>
<evidence type="ECO:0000256" key="5">
    <source>
        <dbReference type="ARBA" id="ARBA00023125"/>
    </source>
</evidence>
<feature type="compositionally biased region" description="Acidic residues" evidence="8">
    <location>
        <begin position="223"/>
        <end position="239"/>
    </location>
</feature>
<feature type="domain" description="DNA mismatch repair proteins mutS family" evidence="9">
    <location>
        <begin position="1331"/>
        <end position="1347"/>
    </location>
</feature>
<dbReference type="InterPro" id="IPR000432">
    <property type="entry name" value="DNA_mismatch_repair_MutS_C"/>
</dbReference>
<proteinExistence type="inferred from homology"/>
<evidence type="ECO:0000259" key="9">
    <source>
        <dbReference type="PROSITE" id="PS00486"/>
    </source>
</evidence>
<dbReference type="PANTHER" id="PTHR11361:SF148">
    <property type="entry name" value="DNA MISMATCH REPAIR PROTEIN MSH6"/>
    <property type="match status" value="1"/>
</dbReference>
<evidence type="ECO:0000256" key="7">
    <source>
        <dbReference type="SAM" id="Coils"/>
    </source>
</evidence>
<dbReference type="EMBL" id="NWUJ01000012">
    <property type="protein sequence ID" value="PFH32037.1"/>
    <property type="molecule type" value="Genomic_DNA"/>
</dbReference>
<feature type="compositionally biased region" description="Acidic residues" evidence="8">
    <location>
        <begin position="248"/>
        <end position="277"/>
    </location>
</feature>
<gene>
    <name evidence="10" type="ORF">BESB_019780</name>
</gene>
<protein>
    <recommendedName>
        <fullName evidence="6">DNA mismatch repair protein</fullName>
    </recommendedName>
</protein>
<feature type="region of interest" description="Disordered" evidence="8">
    <location>
        <begin position="1490"/>
        <end position="1512"/>
    </location>
</feature>
<feature type="compositionally biased region" description="Low complexity" evidence="8">
    <location>
        <begin position="47"/>
        <end position="62"/>
    </location>
</feature>
<keyword evidence="7" id="KW-0175">Coiled coil</keyword>
<dbReference type="Pfam" id="PF00488">
    <property type="entry name" value="MutS_V"/>
    <property type="match status" value="1"/>
</dbReference>
<comment type="similarity">
    <text evidence="1 6">Belongs to the DNA mismatch repair MutS family.</text>
</comment>
<dbReference type="SUPFAM" id="SSF48334">
    <property type="entry name" value="DNA repair protein MutS, domain III"/>
    <property type="match status" value="1"/>
</dbReference>
<feature type="coiled-coil region" evidence="7">
    <location>
        <begin position="1054"/>
        <end position="1081"/>
    </location>
</feature>
<dbReference type="RefSeq" id="XP_029216046.1">
    <property type="nucleotide sequence ID" value="XM_029360687.1"/>
</dbReference>
<dbReference type="PIRSF" id="PIRSF037677">
    <property type="entry name" value="DNA_mis_repair_Msh6"/>
    <property type="match status" value="1"/>
</dbReference>
<feature type="compositionally biased region" description="Basic and acidic residues" evidence="8">
    <location>
        <begin position="200"/>
        <end position="222"/>
    </location>
</feature>
<dbReference type="Pfam" id="PF05192">
    <property type="entry name" value="MutS_III"/>
    <property type="match status" value="1"/>
</dbReference>
<dbReference type="InterPro" id="IPR036187">
    <property type="entry name" value="DNA_mismatch_repair_MutS_sf"/>
</dbReference>
<dbReference type="PROSITE" id="PS00486">
    <property type="entry name" value="DNA_MISMATCH_REPAIR_2"/>
    <property type="match status" value="1"/>
</dbReference>
<dbReference type="InterPro" id="IPR007696">
    <property type="entry name" value="DNA_mismatch_repair_MutS_core"/>
</dbReference>
<comment type="function">
    <text evidence="6">Component of the post-replicative DNA mismatch repair system (MMR).</text>
</comment>
<keyword evidence="3 6" id="KW-0227">DNA damage</keyword>